<evidence type="ECO:0000313" key="1">
    <source>
        <dbReference type="EMBL" id="KAF0729644.1"/>
    </source>
</evidence>
<accession>A0A6G0WQF9</accession>
<organism evidence="1 2">
    <name type="scientific">Aphanomyces euteiches</name>
    <dbReference type="NCBI Taxonomy" id="100861"/>
    <lineage>
        <taxon>Eukaryota</taxon>
        <taxon>Sar</taxon>
        <taxon>Stramenopiles</taxon>
        <taxon>Oomycota</taxon>
        <taxon>Saprolegniomycetes</taxon>
        <taxon>Saprolegniales</taxon>
        <taxon>Verrucalvaceae</taxon>
        <taxon>Aphanomyces</taxon>
    </lineage>
</organism>
<dbReference type="Proteomes" id="UP000481153">
    <property type="component" value="Unassembled WGS sequence"/>
</dbReference>
<dbReference type="AlphaFoldDB" id="A0A6G0WQF9"/>
<gene>
    <name evidence="1" type="ORF">Ae201684_012705</name>
</gene>
<protein>
    <submittedName>
        <fullName evidence="1">Uncharacterized protein</fullName>
    </submittedName>
</protein>
<dbReference type="EMBL" id="VJMJ01000162">
    <property type="protein sequence ID" value="KAF0729644.1"/>
    <property type="molecule type" value="Genomic_DNA"/>
</dbReference>
<dbReference type="OrthoDB" id="75678at2759"/>
<sequence>MCCPNRSTIVHKPIKQSKRTDQIMRLLKTAYEAQFKHASGKSFIALALKIERILYREFPADVNIVMSTDVLAVKLRFVIAKVLQAKGNAAHARTRTTATSTTTIATVAKPPAFSIQSMLN</sequence>
<evidence type="ECO:0000313" key="2">
    <source>
        <dbReference type="Proteomes" id="UP000481153"/>
    </source>
</evidence>
<name>A0A6G0WQF9_9STRA</name>
<dbReference type="VEuPathDB" id="FungiDB:AeMF1_018852"/>
<reference evidence="1 2" key="1">
    <citation type="submission" date="2019-07" db="EMBL/GenBank/DDBJ databases">
        <title>Genomics analysis of Aphanomyces spp. identifies a new class of oomycete effector associated with host adaptation.</title>
        <authorList>
            <person name="Gaulin E."/>
        </authorList>
    </citation>
    <scope>NUCLEOTIDE SEQUENCE [LARGE SCALE GENOMIC DNA]</scope>
    <source>
        <strain evidence="1 2">ATCC 201684</strain>
    </source>
</reference>
<proteinExistence type="predicted"/>
<comment type="caution">
    <text evidence="1">The sequence shown here is derived from an EMBL/GenBank/DDBJ whole genome shotgun (WGS) entry which is preliminary data.</text>
</comment>
<keyword evidence="2" id="KW-1185">Reference proteome</keyword>